<name>A0A9N9CE05_9GLOM</name>
<gene>
    <name evidence="1" type="ORF">PBRASI_LOCUS7485</name>
</gene>
<dbReference type="Proteomes" id="UP000789739">
    <property type="component" value="Unassembled WGS sequence"/>
</dbReference>
<reference evidence="1" key="1">
    <citation type="submission" date="2021-06" db="EMBL/GenBank/DDBJ databases">
        <authorList>
            <person name="Kallberg Y."/>
            <person name="Tangrot J."/>
            <person name="Rosling A."/>
        </authorList>
    </citation>
    <scope>NUCLEOTIDE SEQUENCE</scope>
    <source>
        <strain evidence="1">BR232B</strain>
    </source>
</reference>
<evidence type="ECO:0000313" key="2">
    <source>
        <dbReference type="Proteomes" id="UP000789739"/>
    </source>
</evidence>
<comment type="caution">
    <text evidence="1">The sequence shown here is derived from an EMBL/GenBank/DDBJ whole genome shotgun (WGS) entry which is preliminary data.</text>
</comment>
<evidence type="ECO:0000313" key="1">
    <source>
        <dbReference type="EMBL" id="CAG8598026.1"/>
    </source>
</evidence>
<accession>A0A9N9CE05</accession>
<dbReference type="AlphaFoldDB" id="A0A9N9CE05"/>
<proteinExistence type="predicted"/>
<dbReference type="EMBL" id="CAJVPI010001158">
    <property type="protein sequence ID" value="CAG8598026.1"/>
    <property type="molecule type" value="Genomic_DNA"/>
</dbReference>
<sequence length="158" mass="17806">MIITIAPAQATLHGTTDTSTVRHDTPPLQTELSSAHEHHHYHYDVGAAELEMSHLEFKRVISLNKPMEVALRHLEKSGLKAIKKKLSPDLDDVGLNRITLRDMMKRKTCVPDESFRNDDGSPLQVIVNARVTLKRKYEDSPEVLSNIVESAVEKAFSR</sequence>
<organism evidence="1 2">
    <name type="scientific">Paraglomus brasilianum</name>
    <dbReference type="NCBI Taxonomy" id="144538"/>
    <lineage>
        <taxon>Eukaryota</taxon>
        <taxon>Fungi</taxon>
        <taxon>Fungi incertae sedis</taxon>
        <taxon>Mucoromycota</taxon>
        <taxon>Glomeromycotina</taxon>
        <taxon>Glomeromycetes</taxon>
        <taxon>Paraglomerales</taxon>
        <taxon>Paraglomeraceae</taxon>
        <taxon>Paraglomus</taxon>
    </lineage>
</organism>
<keyword evidence="2" id="KW-1185">Reference proteome</keyword>
<protein>
    <submittedName>
        <fullName evidence="1">2777_t:CDS:1</fullName>
    </submittedName>
</protein>